<feature type="chain" id="PRO_5012316816" evidence="1">
    <location>
        <begin position="16"/>
        <end position="196"/>
    </location>
</feature>
<reference evidence="2" key="1">
    <citation type="journal article" date="2014" name="Nat. Commun.">
        <title>Multiple recent horizontal transfers of a large genomic region in cheese making fungi.</title>
        <authorList>
            <person name="Cheeseman K."/>
            <person name="Ropars J."/>
            <person name="Renault P."/>
            <person name="Dupont J."/>
            <person name="Gouzy J."/>
            <person name="Branca A."/>
            <person name="Abraham A.L."/>
            <person name="Ceppi M."/>
            <person name="Conseiller E."/>
            <person name="Debuchy R."/>
            <person name="Malagnac F."/>
            <person name="Goarin A."/>
            <person name="Silar P."/>
            <person name="Lacoste S."/>
            <person name="Sallet E."/>
            <person name="Bensimon A."/>
            <person name="Giraud T."/>
            <person name="Brygoo Y."/>
        </authorList>
    </citation>
    <scope>NUCLEOTIDE SEQUENCE [LARGE SCALE GENOMIC DNA]</scope>
    <source>
        <strain evidence="2">FM164</strain>
    </source>
</reference>
<accession>W6QJE2</accession>
<organism evidence="2 3">
    <name type="scientific">Penicillium roqueforti (strain FM164)</name>
    <dbReference type="NCBI Taxonomy" id="1365484"/>
    <lineage>
        <taxon>Eukaryota</taxon>
        <taxon>Fungi</taxon>
        <taxon>Dikarya</taxon>
        <taxon>Ascomycota</taxon>
        <taxon>Pezizomycotina</taxon>
        <taxon>Eurotiomycetes</taxon>
        <taxon>Eurotiomycetidae</taxon>
        <taxon>Eurotiales</taxon>
        <taxon>Aspergillaceae</taxon>
        <taxon>Penicillium</taxon>
    </lineage>
</organism>
<evidence type="ECO:0000313" key="2">
    <source>
        <dbReference type="EMBL" id="CDM34309.1"/>
    </source>
</evidence>
<sequence length="196" mass="19304">MLLQALLTFATLGLAANDSVVSLFIPNAHSQSLVGEVLGAHSATTTYSINCPNGTNSSECGMGPGLFFTAAPTSVEYLISSATDLYNHVVCDVTDLPTGAYTCTDTVTGTAGTPGTSTSTVAWDQITLLAVTITSTASAVAATANSTLNGTTTGVPSPAAAATTIATTPAASAAGRSGPAGLVLAFAAVQALLAML</sequence>
<dbReference type="PANTHER" id="PTHR40640:SF1">
    <property type="entry name" value="ANCHORED GLYCOPROTEIN, PUTATIVE (AFU_ORTHOLOGUE AFUA_8G04860)-RELATED"/>
    <property type="match status" value="1"/>
</dbReference>
<dbReference type="EMBL" id="HG792017">
    <property type="protein sequence ID" value="CDM34309.1"/>
    <property type="molecule type" value="Genomic_DNA"/>
</dbReference>
<proteinExistence type="predicted"/>
<name>W6QJE2_PENRF</name>
<evidence type="ECO:0000313" key="3">
    <source>
        <dbReference type="Proteomes" id="UP000030686"/>
    </source>
</evidence>
<evidence type="ECO:0000256" key="1">
    <source>
        <dbReference type="SAM" id="SignalP"/>
    </source>
</evidence>
<dbReference type="Proteomes" id="UP000030686">
    <property type="component" value="Unassembled WGS sequence"/>
</dbReference>
<protein>
    <submittedName>
        <fullName evidence="2">Genomic scaffold, ProqFM164S03</fullName>
    </submittedName>
</protein>
<dbReference type="STRING" id="1365484.W6QJE2"/>
<gene>
    <name evidence="2" type="ORF">PROQFM164_S03g001033</name>
</gene>
<dbReference type="OMA" id="STIGWDQ"/>
<dbReference type="AlphaFoldDB" id="W6QJE2"/>
<dbReference type="OrthoDB" id="4991875at2759"/>
<keyword evidence="3" id="KW-1185">Reference proteome</keyword>
<feature type="signal peptide" evidence="1">
    <location>
        <begin position="1"/>
        <end position="15"/>
    </location>
</feature>
<dbReference type="PANTHER" id="PTHR40640">
    <property type="entry name" value="ANCHORED GLYCOPROTEIN, PUTATIVE (AFU_ORTHOLOGUE AFUA_8G04860)-RELATED"/>
    <property type="match status" value="1"/>
</dbReference>
<keyword evidence="1" id="KW-0732">Signal</keyword>